<keyword evidence="5" id="KW-1185">Reference proteome</keyword>
<dbReference type="STRING" id="1302272.FC96_GL002567"/>
<proteinExistence type="predicted"/>
<name>A0A0R1HUH9_9LACO</name>
<dbReference type="AlphaFoldDB" id="A0A0R1HUH9"/>
<dbReference type="Proteomes" id="UP000050911">
    <property type="component" value="Unassembled WGS sequence"/>
</dbReference>
<dbReference type="GO" id="GO:0046872">
    <property type="term" value="F:metal ion binding"/>
    <property type="evidence" value="ECO:0007669"/>
    <property type="project" value="UniProtKB-KW"/>
</dbReference>
<keyword evidence="2" id="KW-0949">S-adenosyl-L-methionine</keyword>
<dbReference type="Pfam" id="PF13649">
    <property type="entry name" value="Methyltransf_25"/>
    <property type="match status" value="1"/>
</dbReference>
<dbReference type="InterPro" id="IPR041698">
    <property type="entry name" value="Methyltransf_25"/>
</dbReference>
<comment type="caution">
    <text evidence="4">The sequence shown here is derived from an EMBL/GenBank/DDBJ whole genome shotgun (WGS) entry which is preliminary data.</text>
</comment>
<feature type="binding site" evidence="1">
    <location>
        <position position="64"/>
    </location>
    <ligand>
        <name>Zn(2+)</name>
        <dbReference type="ChEBI" id="CHEBI:29105"/>
    </ligand>
</feature>
<dbReference type="PIRSF" id="PIRSF018249">
    <property type="entry name" value="MyrA_prd"/>
    <property type="match status" value="1"/>
</dbReference>
<evidence type="ECO:0000256" key="2">
    <source>
        <dbReference type="PIRSR" id="PIRSR018249-2"/>
    </source>
</evidence>
<accession>A0A0R1HUH9</accession>
<reference evidence="4 5" key="1">
    <citation type="journal article" date="2015" name="Genome Announc.">
        <title>Expanding the biotechnology potential of lactobacilli through comparative genomics of 213 strains and associated genera.</title>
        <authorList>
            <person name="Sun Z."/>
            <person name="Harris H.M."/>
            <person name="McCann A."/>
            <person name="Guo C."/>
            <person name="Argimon S."/>
            <person name="Zhang W."/>
            <person name="Yang X."/>
            <person name="Jeffery I.B."/>
            <person name="Cooney J.C."/>
            <person name="Kagawa T.F."/>
            <person name="Liu W."/>
            <person name="Song Y."/>
            <person name="Salvetti E."/>
            <person name="Wrobel A."/>
            <person name="Rasinkangas P."/>
            <person name="Parkhill J."/>
            <person name="Rea M.C."/>
            <person name="O'Sullivan O."/>
            <person name="Ritari J."/>
            <person name="Douillard F.P."/>
            <person name="Paul Ross R."/>
            <person name="Yang R."/>
            <person name="Briner A.E."/>
            <person name="Felis G.E."/>
            <person name="de Vos W.M."/>
            <person name="Barrangou R."/>
            <person name="Klaenhammer T.R."/>
            <person name="Caufield P.W."/>
            <person name="Cui Y."/>
            <person name="Zhang H."/>
            <person name="O'Toole P.W."/>
        </authorList>
    </citation>
    <scope>NUCLEOTIDE SEQUENCE [LARGE SCALE GENOMIC DNA]</scope>
    <source>
        <strain evidence="4 5">JCM 15530</strain>
    </source>
</reference>
<dbReference type="Gene3D" id="3.40.50.150">
    <property type="entry name" value="Vaccinia Virus protein VP39"/>
    <property type="match status" value="1"/>
</dbReference>
<keyword evidence="1" id="KW-0862">Zinc</keyword>
<evidence type="ECO:0000313" key="4">
    <source>
        <dbReference type="EMBL" id="KRK47444.1"/>
    </source>
</evidence>
<feature type="binding site" evidence="2">
    <location>
        <position position="102"/>
    </location>
    <ligand>
        <name>S-adenosyl-L-methionine</name>
        <dbReference type="ChEBI" id="CHEBI:59789"/>
    </ligand>
</feature>
<dbReference type="EMBL" id="AZCX01000009">
    <property type="protein sequence ID" value="KRK47444.1"/>
    <property type="molecule type" value="Genomic_DNA"/>
</dbReference>
<dbReference type="GO" id="GO:0032259">
    <property type="term" value="P:methylation"/>
    <property type="evidence" value="ECO:0007669"/>
    <property type="project" value="UniProtKB-KW"/>
</dbReference>
<keyword evidence="4" id="KW-0489">Methyltransferase</keyword>
<organism evidence="4 5">
    <name type="scientific">Secundilactobacillus kimchicus JCM 15530</name>
    <dbReference type="NCBI Taxonomy" id="1302272"/>
    <lineage>
        <taxon>Bacteria</taxon>
        <taxon>Bacillati</taxon>
        <taxon>Bacillota</taxon>
        <taxon>Bacilli</taxon>
        <taxon>Lactobacillales</taxon>
        <taxon>Lactobacillaceae</taxon>
        <taxon>Secundilactobacillus</taxon>
    </lineage>
</organism>
<dbReference type="SUPFAM" id="SSF53335">
    <property type="entry name" value="S-adenosyl-L-methionine-dependent methyltransferases"/>
    <property type="match status" value="1"/>
</dbReference>
<feature type="binding site" evidence="1">
    <location>
        <position position="60"/>
    </location>
    <ligand>
        <name>Zn(2+)</name>
        <dbReference type="ChEBI" id="CHEBI:29105"/>
    </ligand>
</feature>
<dbReference type="CDD" id="cd02440">
    <property type="entry name" value="AdoMet_MTases"/>
    <property type="match status" value="1"/>
</dbReference>
<dbReference type="InterPro" id="IPR029063">
    <property type="entry name" value="SAM-dependent_MTases_sf"/>
</dbReference>
<protein>
    <submittedName>
        <fullName evidence="4">SAM-dependent methyltransferase</fullName>
    </submittedName>
</protein>
<keyword evidence="4" id="KW-0808">Transferase</keyword>
<dbReference type="GO" id="GO:0008168">
    <property type="term" value="F:methyltransferase activity"/>
    <property type="evidence" value="ECO:0007669"/>
    <property type="project" value="UniProtKB-KW"/>
</dbReference>
<gene>
    <name evidence="4" type="ORF">FC96_GL002567</name>
</gene>
<dbReference type="InterPro" id="IPR016718">
    <property type="entry name" value="rRNA_m1G-MeTrfase_A_prd"/>
</dbReference>
<dbReference type="PATRIC" id="fig|1302272.5.peg.2616"/>
<feature type="binding site" evidence="2">
    <location>
        <begin position="125"/>
        <end position="126"/>
    </location>
    <ligand>
        <name>S-adenosyl-L-methionine</name>
        <dbReference type="ChEBI" id="CHEBI:59789"/>
    </ligand>
</feature>
<sequence length="304" mass="33258">MRPTICELVGVNYGDIEMKERRKMTKRDVATQFLDSNLTQFRCPSCHAAFRQVADGTVTCEAGHAFDLSKKGTLFFLKAPVTTEYTTEMLTNRQKVLGAGFFDPMLKVVQRFLTPGLILDAGSGEGTTTKWLATHQPNSAFVGIDISKPAITLAGSGPASEHQPLFAVGDLARLPFADNGLAGLVNILSPANYQEFDRVLAPGGRLIKVIPNAHYLQELRALVYPEGNHATYDNGPVKRHFMAHYPNASVTPVSYDFDLTPDLFAALFAMTPLTWQAMDRKSAILQQGLTHVTADFEVAVVTVP</sequence>
<evidence type="ECO:0000259" key="3">
    <source>
        <dbReference type="Pfam" id="PF13649"/>
    </source>
</evidence>
<keyword evidence="1" id="KW-0479">Metal-binding</keyword>
<feature type="binding site" evidence="2">
    <location>
        <position position="215"/>
    </location>
    <ligand>
        <name>S-adenosyl-L-methionine</name>
        <dbReference type="ChEBI" id="CHEBI:59789"/>
    </ligand>
</feature>
<feature type="domain" description="Methyltransferase" evidence="3">
    <location>
        <begin position="118"/>
        <end position="204"/>
    </location>
</feature>
<evidence type="ECO:0000313" key="5">
    <source>
        <dbReference type="Proteomes" id="UP000050911"/>
    </source>
</evidence>
<evidence type="ECO:0000256" key="1">
    <source>
        <dbReference type="PIRSR" id="PIRSR018249-1"/>
    </source>
</evidence>